<dbReference type="Pfam" id="PF00015">
    <property type="entry name" value="MCPsignal"/>
    <property type="match status" value="1"/>
</dbReference>
<sequence>MDISARGMHDITFQASEGEVDMKMGLVKKIVTGITIVSTVTYGCSALFIFYLKDRIAPGVPDWMYLSVVLLLGIFWTGLLGWIGASWFIKPLIRLKDAANEAATGNLQVEIPAYRPNDEIRLLSVSFETMIASLRQTISDIADNVSFTENHAGVLSGGMTQASLQIESIVGAAEIISNGALEQAASVQEALTAVVQIQQAAGEVGEQADESQALSRDMLRTIQESDSIVRSLVQGMLNLAASSRTSIEVVRQLHDNAKEIRIMSGVVGGIADQTHLLALNASIEAARAGEHGSGFMVVAHEIRKLAEQSSQSVKDIDQLIVRVESDVAGVVEQITAQEQLASREVVHGERGQVALDRINRAVLETAQAVESIAGSIAAQIGLIESTLGQTNKVADIANQISIETRQVASSVQEQMAVMEELASSSESLRSQANLLKSKINVFQL</sequence>
<dbReference type="GO" id="GO:0007165">
    <property type="term" value="P:signal transduction"/>
    <property type="evidence" value="ECO:0007669"/>
    <property type="project" value="UniProtKB-KW"/>
</dbReference>
<dbReference type="Gene3D" id="1.10.287.950">
    <property type="entry name" value="Methyl-accepting chemotaxis protein"/>
    <property type="match status" value="1"/>
</dbReference>
<dbReference type="InterPro" id="IPR004089">
    <property type="entry name" value="MCPsignal_dom"/>
</dbReference>
<dbReference type="InterPro" id="IPR003660">
    <property type="entry name" value="HAMP_dom"/>
</dbReference>
<proteinExistence type="inferred from homology"/>
<dbReference type="SMART" id="SM00304">
    <property type="entry name" value="HAMP"/>
    <property type="match status" value="1"/>
</dbReference>
<dbReference type="EMBL" id="RXHU01000033">
    <property type="protein sequence ID" value="RTE09457.1"/>
    <property type="molecule type" value="Genomic_DNA"/>
</dbReference>
<evidence type="ECO:0000313" key="11">
    <source>
        <dbReference type="Proteomes" id="UP000276128"/>
    </source>
</evidence>
<name>A0A430JEK5_9BACL</name>
<keyword evidence="11" id="KW-1185">Reference proteome</keyword>
<organism evidence="10 11">
    <name type="scientific">Paenibacillus whitsoniae</name>
    <dbReference type="NCBI Taxonomy" id="2496558"/>
    <lineage>
        <taxon>Bacteria</taxon>
        <taxon>Bacillati</taxon>
        <taxon>Bacillota</taxon>
        <taxon>Bacilli</taxon>
        <taxon>Bacillales</taxon>
        <taxon>Paenibacillaceae</taxon>
        <taxon>Paenibacillus</taxon>
    </lineage>
</organism>
<keyword evidence="7" id="KW-0812">Transmembrane</keyword>
<keyword evidence="2" id="KW-1003">Cell membrane</keyword>
<keyword evidence="7" id="KW-1133">Transmembrane helix</keyword>
<dbReference type="PROSITE" id="PS50885">
    <property type="entry name" value="HAMP"/>
    <property type="match status" value="1"/>
</dbReference>
<dbReference type="AlphaFoldDB" id="A0A430JEK5"/>
<feature type="domain" description="HAMP" evidence="9">
    <location>
        <begin position="86"/>
        <end position="139"/>
    </location>
</feature>
<dbReference type="Pfam" id="PF00672">
    <property type="entry name" value="HAMP"/>
    <property type="match status" value="1"/>
</dbReference>
<dbReference type="SMART" id="SM00283">
    <property type="entry name" value="MA"/>
    <property type="match status" value="1"/>
</dbReference>
<accession>A0A430JEK5</accession>
<dbReference type="GO" id="GO:0005886">
    <property type="term" value="C:plasma membrane"/>
    <property type="evidence" value="ECO:0007669"/>
    <property type="project" value="UniProtKB-SubCell"/>
</dbReference>
<evidence type="ECO:0000256" key="3">
    <source>
        <dbReference type="ARBA" id="ARBA00023136"/>
    </source>
</evidence>
<dbReference type="PANTHER" id="PTHR32089:SF112">
    <property type="entry name" value="LYSOZYME-LIKE PROTEIN-RELATED"/>
    <property type="match status" value="1"/>
</dbReference>
<keyword evidence="3 7" id="KW-0472">Membrane</keyword>
<dbReference type="PROSITE" id="PS50111">
    <property type="entry name" value="CHEMOTAXIS_TRANSDUC_2"/>
    <property type="match status" value="1"/>
</dbReference>
<comment type="caution">
    <text evidence="10">The sequence shown here is derived from an EMBL/GenBank/DDBJ whole genome shotgun (WGS) entry which is preliminary data.</text>
</comment>
<evidence type="ECO:0000256" key="6">
    <source>
        <dbReference type="PROSITE-ProRule" id="PRU00284"/>
    </source>
</evidence>
<evidence type="ECO:0000256" key="7">
    <source>
        <dbReference type="SAM" id="Phobius"/>
    </source>
</evidence>
<evidence type="ECO:0000256" key="1">
    <source>
        <dbReference type="ARBA" id="ARBA00004236"/>
    </source>
</evidence>
<evidence type="ECO:0000256" key="5">
    <source>
        <dbReference type="ARBA" id="ARBA00029447"/>
    </source>
</evidence>
<feature type="transmembrane region" description="Helical" evidence="7">
    <location>
        <begin position="30"/>
        <end position="51"/>
    </location>
</feature>
<dbReference type="OrthoDB" id="2489132at2"/>
<reference evidence="10 11" key="1">
    <citation type="submission" date="2018-12" db="EMBL/GenBank/DDBJ databases">
        <title>Bacillus ochoae sp. nov., Paenibacillus whitsoniae sp. nov., Paenibacillus spiritus sp. nov. Isolated from the Mars Exploration Rover during spacecraft assembly.</title>
        <authorList>
            <person name="Seuylemezian A."/>
            <person name="Vaishampayan P."/>
        </authorList>
    </citation>
    <scope>NUCLEOTIDE SEQUENCE [LARGE SCALE GENOMIC DNA]</scope>
    <source>
        <strain evidence="10 11">MER 54</strain>
    </source>
</reference>
<evidence type="ECO:0000259" key="9">
    <source>
        <dbReference type="PROSITE" id="PS50885"/>
    </source>
</evidence>
<dbReference type="PANTHER" id="PTHR32089">
    <property type="entry name" value="METHYL-ACCEPTING CHEMOTAXIS PROTEIN MCPB"/>
    <property type="match status" value="1"/>
</dbReference>
<keyword evidence="4 6" id="KW-0807">Transducer</keyword>
<dbReference type="Proteomes" id="UP000276128">
    <property type="component" value="Unassembled WGS sequence"/>
</dbReference>
<dbReference type="CDD" id="cd06225">
    <property type="entry name" value="HAMP"/>
    <property type="match status" value="1"/>
</dbReference>
<comment type="similarity">
    <text evidence="5">Belongs to the methyl-accepting chemotaxis (MCP) protein family.</text>
</comment>
<evidence type="ECO:0000259" key="8">
    <source>
        <dbReference type="PROSITE" id="PS50111"/>
    </source>
</evidence>
<evidence type="ECO:0000313" key="10">
    <source>
        <dbReference type="EMBL" id="RTE09457.1"/>
    </source>
</evidence>
<gene>
    <name evidence="10" type="ORF">EJQ19_12365</name>
</gene>
<feature type="transmembrane region" description="Helical" evidence="7">
    <location>
        <begin position="63"/>
        <end position="89"/>
    </location>
</feature>
<comment type="subcellular location">
    <subcellularLocation>
        <location evidence="1">Cell membrane</location>
    </subcellularLocation>
</comment>
<dbReference type="SUPFAM" id="SSF58104">
    <property type="entry name" value="Methyl-accepting chemotaxis protein (MCP) signaling domain"/>
    <property type="match status" value="1"/>
</dbReference>
<feature type="domain" description="Methyl-accepting transducer" evidence="8">
    <location>
        <begin position="158"/>
        <end position="429"/>
    </location>
</feature>
<protein>
    <submittedName>
        <fullName evidence="10">Methyl-accepting chemotaxis protein</fullName>
    </submittedName>
</protein>
<evidence type="ECO:0000256" key="2">
    <source>
        <dbReference type="ARBA" id="ARBA00022475"/>
    </source>
</evidence>
<evidence type="ECO:0000256" key="4">
    <source>
        <dbReference type="ARBA" id="ARBA00023224"/>
    </source>
</evidence>